<evidence type="ECO:0000256" key="13">
    <source>
        <dbReference type="ARBA" id="ARBA00023242"/>
    </source>
</evidence>
<feature type="DNA-binding region" evidence="15">
    <location>
        <begin position="455"/>
        <end position="474"/>
    </location>
</feature>
<dbReference type="CDD" id="cd18037">
    <property type="entry name" value="DEXSc_Pif1_like"/>
    <property type="match status" value="1"/>
</dbReference>
<evidence type="ECO:0000256" key="5">
    <source>
        <dbReference type="ARBA" id="ARBA00022801"/>
    </source>
</evidence>
<dbReference type="GO" id="GO:0003697">
    <property type="term" value="F:single-stranded DNA binding"/>
    <property type="evidence" value="ECO:0007669"/>
    <property type="project" value="UniProtKB-ARBA"/>
</dbReference>
<gene>
    <name evidence="15" type="primary">PIF1</name>
    <name evidence="18" type="ORF">P8C59_004604</name>
</gene>
<dbReference type="PANTHER" id="PTHR47642:SF5">
    <property type="entry name" value="ATP-DEPENDENT DNA HELICASE"/>
    <property type="match status" value="1"/>
</dbReference>
<evidence type="ECO:0000256" key="10">
    <source>
        <dbReference type="ARBA" id="ARBA00023172"/>
    </source>
</evidence>
<evidence type="ECO:0000259" key="17">
    <source>
        <dbReference type="SMART" id="SM00382"/>
    </source>
</evidence>
<feature type="binding site" evidence="15">
    <location>
        <begin position="47"/>
        <end position="54"/>
    </location>
    <ligand>
        <name>ATP</name>
        <dbReference type="ChEBI" id="CHEBI:30616"/>
    </ligand>
</feature>
<dbReference type="Gene3D" id="3.40.50.300">
    <property type="entry name" value="P-loop containing nucleotide triphosphate hydrolases"/>
    <property type="match status" value="2"/>
</dbReference>
<dbReference type="EC" id="5.6.2.3" evidence="15"/>
<evidence type="ECO:0000313" key="18">
    <source>
        <dbReference type="EMBL" id="KAK2070074.1"/>
    </source>
</evidence>
<comment type="subunit">
    <text evidence="15">Monomer.</text>
</comment>
<dbReference type="EMBL" id="JAQQPM010000003">
    <property type="protein sequence ID" value="KAK2070074.1"/>
    <property type="molecule type" value="Genomic_DNA"/>
</dbReference>
<dbReference type="Proteomes" id="UP001217918">
    <property type="component" value="Unassembled WGS sequence"/>
</dbReference>
<sequence length="562" mass="61459">MDEIRETIQEGVPRLASAKKSAITLSKEQIHVEDLVVNYGKSVFFTGPAGTGKSVLMRSIIEKLKKKYMRDPERVAVTASTGLAACNIGGMTLHSFSGIGLGKDDAPTLIKKIRKNAKAKSRWQKTKVLVIDEISMVDGDLFDKLSQIGRTLRNNGRPWGGIQLVITGDFFQLPPVPDGGKHRESKFAFDAATWSTSIDHTIGLTEVFRQKDPEFANMLNEMRLGRISDATIHNFRQLARPLAASDGLEVTELFPTRNEVESSNTRRLQALKGESHRFDAIDTGDPVIRDKLLANMMAPATLDLKVGAQVMLIKNMDETLVNGSVGTVMAFMTEDQFEHSGGELVNGMPATSSNAEDANFGKRMRAFTHQLDAAAAARNETTLLPIVMFHAADGQSRMIQVTYEDWKVELPSGDVQASRKQLPLILAWALSIHKAQGQTLERVKVDLGRVFEKGQAYVALSRATTQQGLQVLRFSKDKVMAHPKVVEFYNKLYSAEAALGKKKTASGTISSFAYGTSGKALETGKGARGAGVKGQAPIQQAKGRAGDFGFDEEEEHMRAAYG</sequence>
<keyword evidence="19" id="KW-1185">Reference proteome</keyword>
<comment type="similarity">
    <text evidence="15">Belongs to the helicase family. PIF1 subfamily.</text>
</comment>
<accession>A0AAD9I3P7</accession>
<evidence type="ECO:0000256" key="1">
    <source>
        <dbReference type="ARBA" id="ARBA00001946"/>
    </source>
</evidence>
<dbReference type="GO" id="GO:0016787">
    <property type="term" value="F:hydrolase activity"/>
    <property type="evidence" value="ECO:0007669"/>
    <property type="project" value="UniProtKB-KW"/>
</dbReference>
<keyword evidence="6 15" id="KW-0347">Helicase</keyword>
<comment type="subcellular location">
    <subcellularLocation>
        <location evidence="2">Nucleus</location>
        <location evidence="2">Nucleolus</location>
    </subcellularLocation>
    <subcellularLocation>
        <location evidence="15">Nucleus</location>
    </subcellularLocation>
    <subcellularLocation>
        <location evidence="15">Mitochondrion</location>
    </subcellularLocation>
</comment>
<dbReference type="CDD" id="cd18809">
    <property type="entry name" value="SF1_C_RecD"/>
    <property type="match status" value="1"/>
</dbReference>
<dbReference type="GO" id="GO:0005730">
    <property type="term" value="C:nucleolus"/>
    <property type="evidence" value="ECO:0007669"/>
    <property type="project" value="UniProtKB-SubCell"/>
</dbReference>
<comment type="catalytic activity">
    <reaction evidence="14 15">
        <text>ATP + H2O = ADP + phosphate + H(+)</text>
        <dbReference type="Rhea" id="RHEA:13065"/>
        <dbReference type="ChEBI" id="CHEBI:15377"/>
        <dbReference type="ChEBI" id="CHEBI:15378"/>
        <dbReference type="ChEBI" id="CHEBI:30616"/>
        <dbReference type="ChEBI" id="CHEBI:43474"/>
        <dbReference type="ChEBI" id="CHEBI:456216"/>
        <dbReference type="EC" id="5.6.2.3"/>
    </reaction>
</comment>
<dbReference type="GO" id="GO:0006310">
    <property type="term" value="P:DNA recombination"/>
    <property type="evidence" value="ECO:0007669"/>
    <property type="project" value="UniProtKB-UniRule"/>
</dbReference>
<comment type="caution">
    <text evidence="18">The sequence shown here is derived from an EMBL/GenBank/DDBJ whole genome shotgun (WGS) entry which is preliminary data.</text>
</comment>
<name>A0AAD9I3P7_9PEZI</name>
<keyword evidence="12 15" id="KW-0413">Isomerase</keyword>
<evidence type="ECO:0000256" key="8">
    <source>
        <dbReference type="ARBA" id="ARBA00023125"/>
    </source>
</evidence>
<dbReference type="InterPro" id="IPR051055">
    <property type="entry name" value="PIF1_helicase"/>
</dbReference>
<dbReference type="HAMAP" id="MF_03176">
    <property type="entry name" value="PIF1"/>
    <property type="match status" value="1"/>
</dbReference>
<keyword evidence="11 15" id="KW-0234">DNA repair</keyword>
<evidence type="ECO:0000313" key="19">
    <source>
        <dbReference type="Proteomes" id="UP001217918"/>
    </source>
</evidence>
<keyword evidence="5 15" id="KW-0378">Hydrolase</keyword>
<feature type="domain" description="AAA+ ATPase" evidence="17">
    <location>
        <begin position="39"/>
        <end position="204"/>
    </location>
</feature>
<keyword evidence="4 15" id="KW-0227">DNA damage</keyword>
<dbReference type="InterPro" id="IPR027417">
    <property type="entry name" value="P-loop_NTPase"/>
</dbReference>
<protein>
    <recommendedName>
        <fullName evidence="15">ATP-dependent DNA helicase PIF1</fullName>
        <ecNumber evidence="15">5.6.2.3</ecNumber>
    </recommendedName>
    <alternativeName>
        <fullName evidence="15">DNA 5'-3' helicase PIF1</fullName>
    </alternativeName>
    <alternativeName>
        <fullName evidence="15">DNA repair and recombination helicase PIF1</fullName>
    </alternativeName>
</protein>
<keyword evidence="10 15" id="KW-0233">DNA recombination</keyword>
<dbReference type="Pfam" id="PF21530">
    <property type="entry name" value="Pif1_2B_dom"/>
    <property type="match status" value="1"/>
</dbReference>
<dbReference type="FunFam" id="3.40.50.300:FF:001226">
    <property type="entry name" value="ATP-dependent DNA helicase PIF1"/>
    <property type="match status" value="1"/>
</dbReference>
<proteinExistence type="inferred from homology"/>
<dbReference type="GO" id="GO:0043139">
    <property type="term" value="F:5'-3' DNA helicase activity"/>
    <property type="evidence" value="ECO:0007669"/>
    <property type="project" value="UniProtKB-UniRule"/>
</dbReference>
<evidence type="ECO:0000256" key="6">
    <source>
        <dbReference type="ARBA" id="ARBA00022806"/>
    </source>
</evidence>
<dbReference type="AlphaFoldDB" id="A0AAD9I3P7"/>
<dbReference type="InterPro" id="IPR010285">
    <property type="entry name" value="DNA_helicase_pif1-like_DEAD"/>
</dbReference>
<comment type="function">
    <text evidence="15">DNA-dependent ATPase and 5'-3' DNA helicase required for the maintenance of both mitochondrial and nuclear genome stability.</text>
</comment>
<comment type="cofactor">
    <cofactor evidence="1 15">
        <name>Mg(2+)</name>
        <dbReference type="ChEBI" id="CHEBI:18420"/>
    </cofactor>
</comment>
<evidence type="ECO:0000256" key="9">
    <source>
        <dbReference type="ARBA" id="ARBA00023128"/>
    </source>
</evidence>
<evidence type="ECO:0000256" key="15">
    <source>
        <dbReference type="HAMAP-Rule" id="MF_03176"/>
    </source>
</evidence>
<dbReference type="GO" id="GO:0000723">
    <property type="term" value="P:telomere maintenance"/>
    <property type="evidence" value="ECO:0007669"/>
    <property type="project" value="InterPro"/>
</dbReference>
<evidence type="ECO:0000256" key="11">
    <source>
        <dbReference type="ARBA" id="ARBA00023204"/>
    </source>
</evidence>
<keyword evidence="3 15" id="KW-0547">Nucleotide-binding</keyword>
<dbReference type="GO" id="GO:0005524">
    <property type="term" value="F:ATP binding"/>
    <property type="evidence" value="ECO:0007669"/>
    <property type="project" value="UniProtKB-UniRule"/>
</dbReference>
<dbReference type="InterPro" id="IPR048293">
    <property type="entry name" value="PIF1_RRM3_pfh1"/>
</dbReference>
<keyword evidence="8 15" id="KW-0238">DNA-binding</keyword>
<keyword evidence="7 15" id="KW-0067">ATP-binding</keyword>
<dbReference type="InterPro" id="IPR049163">
    <property type="entry name" value="Pif1-like_2B_dom"/>
</dbReference>
<dbReference type="Pfam" id="PF05970">
    <property type="entry name" value="PIF1"/>
    <property type="match status" value="1"/>
</dbReference>
<dbReference type="SUPFAM" id="SSF52540">
    <property type="entry name" value="P-loop containing nucleoside triphosphate hydrolases"/>
    <property type="match status" value="2"/>
</dbReference>
<reference evidence="18" key="1">
    <citation type="journal article" date="2023" name="Mol. Plant Microbe Interact.">
        <title>Elucidating the Obligate Nature and Biological Capacity of an Invasive Fungal Corn Pathogen.</title>
        <authorList>
            <person name="MacCready J.S."/>
            <person name="Roggenkamp E.M."/>
            <person name="Gdanetz K."/>
            <person name="Chilvers M.I."/>
        </authorList>
    </citation>
    <scope>NUCLEOTIDE SEQUENCE</scope>
    <source>
        <strain evidence="18">PM02</strain>
    </source>
</reference>
<keyword evidence="9 15" id="KW-0496">Mitochondrion</keyword>
<dbReference type="GO" id="GO:0006281">
    <property type="term" value="P:DNA repair"/>
    <property type="evidence" value="ECO:0007669"/>
    <property type="project" value="UniProtKB-UniRule"/>
</dbReference>
<evidence type="ECO:0000256" key="3">
    <source>
        <dbReference type="ARBA" id="ARBA00022741"/>
    </source>
</evidence>
<feature type="region of interest" description="Disordered" evidence="16">
    <location>
        <begin position="525"/>
        <end position="549"/>
    </location>
</feature>
<dbReference type="GO" id="GO:0005739">
    <property type="term" value="C:mitochondrion"/>
    <property type="evidence" value="ECO:0007669"/>
    <property type="project" value="UniProtKB-SubCell"/>
</dbReference>
<dbReference type="PANTHER" id="PTHR47642">
    <property type="entry name" value="ATP-DEPENDENT DNA HELICASE"/>
    <property type="match status" value="1"/>
</dbReference>
<dbReference type="SMART" id="SM00382">
    <property type="entry name" value="AAA"/>
    <property type="match status" value="1"/>
</dbReference>
<organism evidence="18 19">
    <name type="scientific">Phyllachora maydis</name>
    <dbReference type="NCBI Taxonomy" id="1825666"/>
    <lineage>
        <taxon>Eukaryota</taxon>
        <taxon>Fungi</taxon>
        <taxon>Dikarya</taxon>
        <taxon>Ascomycota</taxon>
        <taxon>Pezizomycotina</taxon>
        <taxon>Sordariomycetes</taxon>
        <taxon>Sordariomycetidae</taxon>
        <taxon>Phyllachorales</taxon>
        <taxon>Phyllachoraceae</taxon>
        <taxon>Phyllachora</taxon>
    </lineage>
</organism>
<dbReference type="InterPro" id="IPR003593">
    <property type="entry name" value="AAA+_ATPase"/>
</dbReference>
<evidence type="ECO:0000256" key="2">
    <source>
        <dbReference type="ARBA" id="ARBA00004604"/>
    </source>
</evidence>
<evidence type="ECO:0000256" key="14">
    <source>
        <dbReference type="ARBA" id="ARBA00048954"/>
    </source>
</evidence>
<evidence type="ECO:0000256" key="16">
    <source>
        <dbReference type="SAM" id="MobiDB-lite"/>
    </source>
</evidence>
<evidence type="ECO:0000256" key="4">
    <source>
        <dbReference type="ARBA" id="ARBA00022763"/>
    </source>
</evidence>
<keyword evidence="13 15" id="KW-0539">Nucleus</keyword>
<evidence type="ECO:0000256" key="12">
    <source>
        <dbReference type="ARBA" id="ARBA00023235"/>
    </source>
</evidence>
<evidence type="ECO:0000256" key="7">
    <source>
        <dbReference type="ARBA" id="ARBA00022840"/>
    </source>
</evidence>